<evidence type="ECO:0000313" key="15">
    <source>
        <dbReference type="Proteomes" id="UP000770661"/>
    </source>
</evidence>
<keyword evidence="8 10" id="KW-0131">Cell cycle</keyword>
<keyword evidence="5 10" id="KW-0995">Kinetochore</keyword>
<evidence type="ECO:0000256" key="2">
    <source>
        <dbReference type="ARBA" id="ARBA00022454"/>
    </source>
</evidence>
<keyword evidence="3 10" id="KW-0132">Cell division</keyword>
<dbReference type="OrthoDB" id="6381906at2759"/>
<dbReference type="GO" id="GO:0005634">
    <property type="term" value="C:nucleus"/>
    <property type="evidence" value="ECO:0007669"/>
    <property type="project" value="UniProtKB-SubCell"/>
</dbReference>
<evidence type="ECO:0000256" key="11">
    <source>
        <dbReference type="SAM" id="Coils"/>
    </source>
</evidence>
<evidence type="ECO:0000256" key="4">
    <source>
        <dbReference type="ARBA" id="ARBA00022776"/>
    </source>
</evidence>
<proteinExistence type="inferred from homology"/>
<dbReference type="InterPro" id="IPR038273">
    <property type="entry name" value="Ndc80_sf"/>
</dbReference>
<comment type="similarity">
    <text evidence="1 10">Belongs to the NDC80/HEC1 family.</text>
</comment>
<gene>
    <name evidence="14" type="primary">ndc80</name>
    <name evidence="14" type="ORF">GWK47_039421</name>
</gene>
<dbReference type="InterPro" id="IPR005550">
    <property type="entry name" value="Kinetochore_Ndc80"/>
</dbReference>
<evidence type="ECO:0000256" key="8">
    <source>
        <dbReference type="ARBA" id="ARBA00023306"/>
    </source>
</evidence>
<dbReference type="PANTHER" id="PTHR10643:SF2">
    <property type="entry name" value="KINETOCHORE PROTEIN NDC80 HOMOLOG"/>
    <property type="match status" value="1"/>
</dbReference>
<dbReference type="Proteomes" id="UP000770661">
    <property type="component" value="Unassembled WGS sequence"/>
</dbReference>
<comment type="subcellular location">
    <subcellularLocation>
        <location evidence="10">Chromosome</location>
        <location evidence="10">Centromere</location>
        <location evidence="10">Kinetochore</location>
    </subcellularLocation>
    <subcellularLocation>
        <location evidence="10">Nucleus</location>
    </subcellularLocation>
</comment>
<reference evidence="14" key="1">
    <citation type="submission" date="2020-07" db="EMBL/GenBank/DDBJ databases">
        <title>The High-quality genome of the commercially important snow crab, Chionoecetes opilio.</title>
        <authorList>
            <person name="Jeong J.-H."/>
            <person name="Ryu S."/>
        </authorList>
    </citation>
    <scope>NUCLEOTIDE SEQUENCE</scope>
    <source>
        <strain evidence="14">MADBK_172401_WGS</strain>
        <tissue evidence="14">Digestive gland</tissue>
    </source>
</reference>
<evidence type="ECO:0000256" key="5">
    <source>
        <dbReference type="ARBA" id="ARBA00022838"/>
    </source>
</evidence>
<dbReference type="EMBL" id="JACEEZ010006125">
    <property type="protein sequence ID" value="KAG0725017.1"/>
    <property type="molecule type" value="Genomic_DNA"/>
</dbReference>
<evidence type="ECO:0000256" key="3">
    <source>
        <dbReference type="ARBA" id="ARBA00022618"/>
    </source>
</evidence>
<keyword evidence="2 10" id="KW-0158">Chromosome</keyword>
<dbReference type="GO" id="GO:0051301">
    <property type="term" value="P:cell division"/>
    <property type="evidence" value="ECO:0007669"/>
    <property type="project" value="UniProtKB-UniRule"/>
</dbReference>
<keyword evidence="15" id="KW-1185">Reference proteome</keyword>
<feature type="compositionally biased region" description="Polar residues" evidence="12">
    <location>
        <begin position="79"/>
        <end position="98"/>
    </location>
</feature>
<organism evidence="14 15">
    <name type="scientific">Chionoecetes opilio</name>
    <name type="common">Atlantic snow crab</name>
    <name type="synonym">Cancer opilio</name>
    <dbReference type="NCBI Taxonomy" id="41210"/>
    <lineage>
        <taxon>Eukaryota</taxon>
        <taxon>Metazoa</taxon>
        <taxon>Ecdysozoa</taxon>
        <taxon>Arthropoda</taxon>
        <taxon>Crustacea</taxon>
        <taxon>Multicrustacea</taxon>
        <taxon>Malacostraca</taxon>
        <taxon>Eumalacostraca</taxon>
        <taxon>Eucarida</taxon>
        <taxon>Decapoda</taxon>
        <taxon>Pleocyemata</taxon>
        <taxon>Brachyura</taxon>
        <taxon>Eubrachyura</taxon>
        <taxon>Majoidea</taxon>
        <taxon>Majidae</taxon>
        <taxon>Chionoecetes</taxon>
    </lineage>
</organism>
<dbReference type="PANTHER" id="PTHR10643">
    <property type="entry name" value="KINETOCHORE PROTEIN NDC80"/>
    <property type="match status" value="1"/>
</dbReference>
<keyword evidence="4 10" id="KW-0498">Mitosis</keyword>
<dbReference type="AlphaFoldDB" id="A0A8J4YD45"/>
<name>A0A8J4YD45_CHIOP</name>
<evidence type="ECO:0000256" key="1">
    <source>
        <dbReference type="ARBA" id="ARBA00007050"/>
    </source>
</evidence>
<keyword evidence="7 10" id="KW-0539">Nucleus</keyword>
<evidence type="ECO:0000256" key="9">
    <source>
        <dbReference type="ARBA" id="ARBA00023328"/>
    </source>
</evidence>
<feature type="domain" description="Kinetochore protein Ndc80 CH" evidence="13">
    <location>
        <begin position="104"/>
        <end position="158"/>
    </location>
</feature>
<sequence length="553" mass="63214">MKRSSSGRGSIPLLGVLQPRGADFTPNNRQSAGFMARKSFIPKLGLAGSAKGARTRIRRSSNERMARPSLVAKRFTPTRLYTPSNHPQSANRLSTGSARGSGVGGSTRKDPRFINDPAYKTQNINKILDFLRVNTYRNVVNRRTLLTPSTKDFTEIFTVIGSPHTWPAVLASLGFLVDIINLDRVSQDPSAMPSDLDGDDGLGRDLECCIALSKCDGDEEISACLEVYLENIKAEEGVSDKEMMTLEKEVKEAEDELESVPDLVDELEHLRLINVQYSDDLVKLKNYLLDLKDATERNIGAKNNAMKVIDELKKEEMKILEENDYLKGLQRQQGYNDSDLIHLKYQSQETAAEIEHQDELGKEIRSQIWEKEKEMGKAQSILRSSVVQFESRLEKMGIRPDFHDLDINSEELNLHYEVVMNRLTDYKKRAKKAVTQTQSALWEKDEDAKREQSRLEELELLHQRIIEARKRRKKPLRQLQDMMESLRLELESSKKKEAACVSDGHNFLTKLQDEMIRSNERKRKMFTEHTSCVVAELDALLEWLYSQDETPEH</sequence>
<dbReference type="GO" id="GO:0031262">
    <property type="term" value="C:Ndc80 complex"/>
    <property type="evidence" value="ECO:0007669"/>
    <property type="project" value="UniProtKB-UniRule"/>
</dbReference>
<comment type="subunit">
    <text evidence="10">Component of the NDC80 complex.</text>
</comment>
<dbReference type="Pfam" id="PF03801">
    <property type="entry name" value="Ndc80_HEC"/>
    <property type="match status" value="1"/>
</dbReference>
<feature type="region of interest" description="Disordered" evidence="12">
    <location>
        <begin position="76"/>
        <end position="116"/>
    </location>
</feature>
<feature type="coiled-coil region" evidence="11">
    <location>
        <begin position="448"/>
        <end position="496"/>
    </location>
</feature>
<evidence type="ECO:0000256" key="6">
    <source>
        <dbReference type="ARBA" id="ARBA00023054"/>
    </source>
</evidence>
<protein>
    <recommendedName>
        <fullName evidence="10">Kinetochore protein NDC80</fullName>
    </recommendedName>
</protein>
<keyword evidence="6 11" id="KW-0175">Coiled coil</keyword>
<feature type="coiled-coil region" evidence="11">
    <location>
        <begin position="243"/>
        <end position="322"/>
    </location>
</feature>
<dbReference type="GO" id="GO:0051315">
    <property type="term" value="P:attachment of mitotic spindle microtubules to kinetochore"/>
    <property type="evidence" value="ECO:0007669"/>
    <property type="project" value="UniProtKB-UniRule"/>
</dbReference>
<evidence type="ECO:0000256" key="12">
    <source>
        <dbReference type="SAM" id="MobiDB-lite"/>
    </source>
</evidence>
<comment type="function">
    <text evidence="10">Acts as a component of the essential kinetochore-associated NDC80 complex, which is required for chromosome segregation and spindle checkpoint activity.</text>
</comment>
<keyword evidence="9 10" id="KW-0137">Centromere</keyword>
<dbReference type="Gene3D" id="1.10.418.30">
    <property type="entry name" value="Ncd80 complex, Ncd80 subunit"/>
    <property type="match status" value="1"/>
</dbReference>
<evidence type="ECO:0000313" key="14">
    <source>
        <dbReference type="EMBL" id="KAG0725017.1"/>
    </source>
</evidence>
<comment type="caution">
    <text evidence="14">The sequence shown here is derived from an EMBL/GenBank/DDBJ whole genome shotgun (WGS) entry which is preliminary data.</text>
</comment>
<evidence type="ECO:0000256" key="7">
    <source>
        <dbReference type="ARBA" id="ARBA00023242"/>
    </source>
</evidence>
<dbReference type="InterPro" id="IPR055260">
    <property type="entry name" value="Ndc80_CH"/>
</dbReference>
<accession>A0A8J4YD45</accession>
<evidence type="ECO:0000256" key="10">
    <source>
        <dbReference type="RuleBase" id="RU368072"/>
    </source>
</evidence>
<evidence type="ECO:0000259" key="13">
    <source>
        <dbReference type="Pfam" id="PF03801"/>
    </source>
</evidence>